<accession>A0A6G0XQ36</accession>
<proteinExistence type="predicted"/>
<keyword evidence="4" id="KW-1185">Reference proteome</keyword>
<sequence length="236" mass="26808">MEADDSPSQAQVEDFQPSNTGKFAPRHDIMLLEQVTLARPWGAEHGKLMAAWDDVAVCLANSSTFGLNKKGISLKSRFEVLMAKFKKGEKISLRMSGTTEDYDKREMLLTDIKTRMDDYTQLGSKMRDSNKRKQEAVENSGSLLRQMALAEIVAQDVRDEGAQRKKQKRQSAAPIASALLESIQGAIEEKKQRDARAEALQIERLAYDREEARRQAKQHEENQQVLLNLLEFRVKK</sequence>
<organism evidence="3 4">
    <name type="scientific">Aphanomyces euteiches</name>
    <dbReference type="NCBI Taxonomy" id="100861"/>
    <lineage>
        <taxon>Eukaryota</taxon>
        <taxon>Sar</taxon>
        <taxon>Stramenopiles</taxon>
        <taxon>Oomycota</taxon>
        <taxon>Saprolegniomycetes</taxon>
        <taxon>Saprolegniales</taxon>
        <taxon>Verrucalvaceae</taxon>
        <taxon>Aphanomyces</taxon>
    </lineage>
</organism>
<dbReference type="Proteomes" id="UP000481153">
    <property type="component" value="Unassembled WGS sequence"/>
</dbReference>
<feature type="region of interest" description="Disordered" evidence="2">
    <location>
        <begin position="1"/>
        <end position="21"/>
    </location>
</feature>
<feature type="coiled-coil region" evidence="1">
    <location>
        <begin position="202"/>
        <end position="229"/>
    </location>
</feature>
<dbReference type="PANTHER" id="PTHR37558:SF1">
    <property type="entry name" value="HTH CENPB-TYPE DOMAIN-CONTAINING PROTEIN"/>
    <property type="match status" value="1"/>
</dbReference>
<keyword evidence="1" id="KW-0175">Coiled coil</keyword>
<evidence type="ECO:0000313" key="3">
    <source>
        <dbReference type="EMBL" id="KAF0742646.1"/>
    </source>
</evidence>
<evidence type="ECO:0000256" key="2">
    <source>
        <dbReference type="SAM" id="MobiDB-lite"/>
    </source>
</evidence>
<evidence type="ECO:0000313" key="4">
    <source>
        <dbReference type="Proteomes" id="UP000481153"/>
    </source>
</evidence>
<dbReference type="VEuPathDB" id="FungiDB:AeMF1_005827"/>
<name>A0A6G0XQ36_9STRA</name>
<dbReference type="PANTHER" id="PTHR37558">
    <property type="entry name" value="HTH CENPB-TYPE DOMAIN-CONTAINING PROTEIN"/>
    <property type="match status" value="1"/>
</dbReference>
<gene>
    <name evidence="3" type="ORF">Ae201684_002349</name>
</gene>
<reference evidence="3 4" key="1">
    <citation type="submission" date="2019-07" db="EMBL/GenBank/DDBJ databases">
        <title>Genomics analysis of Aphanomyces spp. identifies a new class of oomycete effector associated with host adaptation.</title>
        <authorList>
            <person name="Gaulin E."/>
        </authorList>
    </citation>
    <scope>NUCLEOTIDE SEQUENCE [LARGE SCALE GENOMIC DNA]</scope>
    <source>
        <strain evidence="3 4">ATCC 201684</strain>
    </source>
</reference>
<dbReference type="EMBL" id="VJMJ01000025">
    <property type="protein sequence ID" value="KAF0742646.1"/>
    <property type="molecule type" value="Genomic_DNA"/>
</dbReference>
<dbReference type="AlphaFoldDB" id="A0A6G0XQ36"/>
<evidence type="ECO:0000256" key="1">
    <source>
        <dbReference type="SAM" id="Coils"/>
    </source>
</evidence>
<protein>
    <submittedName>
        <fullName evidence="3">Uncharacterized protein</fullName>
    </submittedName>
</protein>
<comment type="caution">
    <text evidence="3">The sequence shown here is derived from an EMBL/GenBank/DDBJ whole genome shotgun (WGS) entry which is preliminary data.</text>
</comment>